<comment type="caution">
    <text evidence="2">The sequence shown here is derived from an EMBL/GenBank/DDBJ whole genome shotgun (WGS) entry which is preliminary data.</text>
</comment>
<gene>
    <name evidence="2" type="ORF">AAFF_G00032610</name>
</gene>
<sequence>MRLRDAVSSLEQPAETNHILHGGGGRPKTVTSEHRTLPGSLPPGAKFGLRFFPETPLVRLAVPMETQEGGGRVLCPAGTPGWKVTDPAPESRGRLGSVSVNCLLL</sequence>
<keyword evidence="3" id="KW-1185">Reference proteome</keyword>
<proteinExistence type="predicted"/>
<organism evidence="2 3">
    <name type="scientific">Aldrovandia affinis</name>
    <dbReference type="NCBI Taxonomy" id="143900"/>
    <lineage>
        <taxon>Eukaryota</taxon>
        <taxon>Metazoa</taxon>
        <taxon>Chordata</taxon>
        <taxon>Craniata</taxon>
        <taxon>Vertebrata</taxon>
        <taxon>Euteleostomi</taxon>
        <taxon>Actinopterygii</taxon>
        <taxon>Neopterygii</taxon>
        <taxon>Teleostei</taxon>
        <taxon>Notacanthiformes</taxon>
        <taxon>Halosauridae</taxon>
        <taxon>Aldrovandia</taxon>
    </lineage>
</organism>
<dbReference type="EMBL" id="JAINUG010000116">
    <property type="protein sequence ID" value="KAJ8395527.1"/>
    <property type="molecule type" value="Genomic_DNA"/>
</dbReference>
<reference evidence="2" key="1">
    <citation type="journal article" date="2023" name="Science">
        <title>Genome structures resolve the early diversification of teleost fishes.</title>
        <authorList>
            <person name="Parey E."/>
            <person name="Louis A."/>
            <person name="Montfort J."/>
            <person name="Bouchez O."/>
            <person name="Roques C."/>
            <person name="Iampietro C."/>
            <person name="Lluch J."/>
            <person name="Castinel A."/>
            <person name="Donnadieu C."/>
            <person name="Desvignes T."/>
            <person name="Floi Bucao C."/>
            <person name="Jouanno E."/>
            <person name="Wen M."/>
            <person name="Mejri S."/>
            <person name="Dirks R."/>
            <person name="Jansen H."/>
            <person name="Henkel C."/>
            <person name="Chen W.J."/>
            <person name="Zahm M."/>
            <person name="Cabau C."/>
            <person name="Klopp C."/>
            <person name="Thompson A.W."/>
            <person name="Robinson-Rechavi M."/>
            <person name="Braasch I."/>
            <person name="Lecointre G."/>
            <person name="Bobe J."/>
            <person name="Postlethwait J.H."/>
            <person name="Berthelot C."/>
            <person name="Roest Crollius H."/>
            <person name="Guiguen Y."/>
        </authorList>
    </citation>
    <scope>NUCLEOTIDE SEQUENCE</scope>
    <source>
        <strain evidence="2">NC1722</strain>
    </source>
</reference>
<dbReference type="AlphaFoldDB" id="A0AAD7S4A9"/>
<evidence type="ECO:0000313" key="3">
    <source>
        <dbReference type="Proteomes" id="UP001221898"/>
    </source>
</evidence>
<evidence type="ECO:0000313" key="2">
    <source>
        <dbReference type="EMBL" id="KAJ8395527.1"/>
    </source>
</evidence>
<feature type="region of interest" description="Disordered" evidence="1">
    <location>
        <begin position="1"/>
        <end position="42"/>
    </location>
</feature>
<evidence type="ECO:0000256" key="1">
    <source>
        <dbReference type="SAM" id="MobiDB-lite"/>
    </source>
</evidence>
<dbReference type="Proteomes" id="UP001221898">
    <property type="component" value="Unassembled WGS sequence"/>
</dbReference>
<name>A0AAD7S4A9_9TELE</name>
<accession>A0AAD7S4A9</accession>
<protein>
    <submittedName>
        <fullName evidence="2">Uncharacterized protein</fullName>
    </submittedName>
</protein>